<dbReference type="EMBL" id="SOHE01000004">
    <property type="protein sequence ID" value="TFD55748.1"/>
    <property type="molecule type" value="Genomic_DNA"/>
</dbReference>
<keyword evidence="2" id="KW-0012">Acyltransferase</keyword>
<dbReference type="OrthoDB" id="3466127at2"/>
<dbReference type="Pfam" id="PF13302">
    <property type="entry name" value="Acetyltransf_3"/>
    <property type="match status" value="1"/>
</dbReference>
<dbReference type="InterPro" id="IPR000182">
    <property type="entry name" value="GNAT_dom"/>
</dbReference>
<keyword evidence="1 5" id="KW-0808">Transferase</keyword>
<dbReference type="SUPFAM" id="SSF55729">
    <property type="entry name" value="Acyl-CoA N-acyltransferases (Nat)"/>
    <property type="match status" value="1"/>
</dbReference>
<dbReference type="PANTHER" id="PTHR43792:SF8">
    <property type="entry name" value="[RIBOSOMAL PROTEIN US5]-ALANINE N-ACETYLTRANSFERASE"/>
    <property type="match status" value="1"/>
</dbReference>
<dbReference type="InterPro" id="IPR051531">
    <property type="entry name" value="N-acetyltransferase"/>
</dbReference>
<dbReference type="Proteomes" id="UP000297447">
    <property type="component" value="Unassembled WGS sequence"/>
</dbReference>
<accession>A0A4R9ABP0</accession>
<dbReference type="GO" id="GO:0016747">
    <property type="term" value="F:acyltransferase activity, transferring groups other than amino-acyl groups"/>
    <property type="evidence" value="ECO:0007669"/>
    <property type="project" value="InterPro"/>
</dbReference>
<gene>
    <name evidence="5" type="ORF">E3T55_00575</name>
</gene>
<proteinExistence type="inferred from homology"/>
<dbReference type="RefSeq" id="WP_134517641.1">
    <property type="nucleotide sequence ID" value="NZ_SOHE01000004.1"/>
</dbReference>
<dbReference type="AlphaFoldDB" id="A0A4R9ABP0"/>
<name>A0A4R9ABP0_9MICO</name>
<dbReference type="Gene3D" id="3.40.630.30">
    <property type="match status" value="1"/>
</dbReference>
<dbReference type="PROSITE" id="PS51186">
    <property type="entry name" value="GNAT"/>
    <property type="match status" value="1"/>
</dbReference>
<sequence length="219" mass="24311">MSLVPHQFWPPFGLLIECGSLSLSPVRDSDLPALAALAYEGIHDAAAMPFDFPWTAGTPDEVRLRLLQFHWGRRAAMTPASWQLESTVRFEGKIVGCQGISTSDYLVTRTGETGSWLGAKYHGRGIGTLMRQTLCAFMFDHLDAAEVTSAAFTDNPASLAVSRKVGYQKNGVVRRRRREGEMALRQQLTLTTETLNRSDQELRVKGVPQLREFLGLESV</sequence>
<feature type="domain" description="N-acetyltransferase" evidence="4">
    <location>
        <begin position="21"/>
        <end position="191"/>
    </location>
</feature>
<evidence type="ECO:0000259" key="4">
    <source>
        <dbReference type="PROSITE" id="PS51186"/>
    </source>
</evidence>
<protein>
    <submittedName>
        <fullName evidence="5">N-acetyltransferase</fullName>
    </submittedName>
</protein>
<keyword evidence="6" id="KW-1185">Reference proteome</keyword>
<organism evidence="5 6">
    <name type="scientific">Cryobacterium frigoriphilum</name>
    <dbReference type="NCBI Taxonomy" id="1259150"/>
    <lineage>
        <taxon>Bacteria</taxon>
        <taxon>Bacillati</taxon>
        <taxon>Actinomycetota</taxon>
        <taxon>Actinomycetes</taxon>
        <taxon>Micrococcales</taxon>
        <taxon>Microbacteriaceae</taxon>
        <taxon>Cryobacterium</taxon>
    </lineage>
</organism>
<dbReference type="PANTHER" id="PTHR43792">
    <property type="entry name" value="GNAT FAMILY, PUTATIVE (AFU_ORTHOLOGUE AFUA_3G00765)-RELATED-RELATED"/>
    <property type="match status" value="1"/>
</dbReference>
<evidence type="ECO:0000256" key="2">
    <source>
        <dbReference type="ARBA" id="ARBA00023315"/>
    </source>
</evidence>
<reference evidence="5 6" key="1">
    <citation type="submission" date="2019-03" db="EMBL/GenBank/DDBJ databases">
        <title>Genomics of glacier-inhabiting Cryobacterium strains.</title>
        <authorList>
            <person name="Liu Q."/>
            <person name="Xin Y.-H."/>
        </authorList>
    </citation>
    <scope>NUCLEOTIDE SEQUENCE [LARGE SCALE GENOMIC DNA]</scope>
    <source>
        <strain evidence="5 6">Hh14</strain>
    </source>
</reference>
<comment type="similarity">
    <text evidence="3">Belongs to the acetyltransferase family. RimJ subfamily.</text>
</comment>
<dbReference type="InterPro" id="IPR016181">
    <property type="entry name" value="Acyl_CoA_acyltransferase"/>
</dbReference>
<evidence type="ECO:0000313" key="6">
    <source>
        <dbReference type="Proteomes" id="UP000297447"/>
    </source>
</evidence>
<evidence type="ECO:0000313" key="5">
    <source>
        <dbReference type="EMBL" id="TFD55748.1"/>
    </source>
</evidence>
<evidence type="ECO:0000256" key="1">
    <source>
        <dbReference type="ARBA" id="ARBA00022679"/>
    </source>
</evidence>
<evidence type="ECO:0000256" key="3">
    <source>
        <dbReference type="ARBA" id="ARBA00038502"/>
    </source>
</evidence>
<comment type="caution">
    <text evidence="5">The sequence shown here is derived from an EMBL/GenBank/DDBJ whole genome shotgun (WGS) entry which is preliminary data.</text>
</comment>